<evidence type="ECO:0000256" key="4">
    <source>
        <dbReference type="ARBA" id="ARBA00022827"/>
    </source>
</evidence>
<evidence type="ECO:0000256" key="3">
    <source>
        <dbReference type="ARBA" id="ARBA00022630"/>
    </source>
</evidence>
<keyword evidence="5" id="KW-0560">Oxidoreductase</keyword>
<dbReference type="RefSeq" id="WP_167699797.1">
    <property type="nucleotide sequence ID" value="NZ_CP118174.1"/>
</dbReference>
<comment type="similarity">
    <text evidence="2">Belongs to the class-III pyridine nucleotide-disulfide oxidoreductase family.</text>
</comment>
<dbReference type="Gene3D" id="3.40.250.10">
    <property type="entry name" value="Rhodanese-like domain"/>
    <property type="match status" value="1"/>
</dbReference>
<dbReference type="SMART" id="SM00450">
    <property type="entry name" value="RHOD"/>
    <property type="match status" value="1"/>
</dbReference>
<dbReference type="InterPro" id="IPR036873">
    <property type="entry name" value="Rhodanese-like_dom_sf"/>
</dbReference>
<dbReference type="Pfam" id="PF07992">
    <property type="entry name" value="Pyr_redox_2"/>
    <property type="match status" value="1"/>
</dbReference>
<comment type="caution">
    <text evidence="8">The sequence shown here is derived from an EMBL/GenBank/DDBJ whole genome shotgun (WGS) entry which is preliminary data.</text>
</comment>
<dbReference type="SUPFAM" id="SSF51905">
    <property type="entry name" value="FAD/NAD(P)-binding domain"/>
    <property type="match status" value="1"/>
</dbReference>
<name>A0A968G7U3_9SPIO</name>
<evidence type="ECO:0000259" key="7">
    <source>
        <dbReference type="PROSITE" id="PS50206"/>
    </source>
</evidence>
<dbReference type="PRINTS" id="PR00368">
    <property type="entry name" value="FADPNR"/>
</dbReference>
<evidence type="ECO:0000256" key="2">
    <source>
        <dbReference type="ARBA" id="ARBA00009130"/>
    </source>
</evidence>
<reference evidence="8 9" key="1">
    <citation type="submission" date="2020-03" db="EMBL/GenBank/DDBJ databases">
        <title>Spirochaetal bacteria isolated from arthropods constitute a novel genus Entomospira genus novum within the order Spirochaetales.</title>
        <authorList>
            <person name="Grana-Miraglia L."/>
            <person name="Sikutova S."/>
            <person name="Fingerle V."/>
            <person name="Sing A."/>
            <person name="Castillo-Ramirez S."/>
            <person name="Margos G."/>
            <person name="Rudolf I."/>
        </authorList>
    </citation>
    <scope>NUCLEOTIDE SEQUENCE [LARGE SCALE GENOMIC DNA]</scope>
    <source>
        <strain evidence="8 9">BR193</strain>
    </source>
</reference>
<dbReference type="InterPro" id="IPR001763">
    <property type="entry name" value="Rhodanese-like_dom"/>
</dbReference>
<dbReference type="InterPro" id="IPR004099">
    <property type="entry name" value="Pyr_nucl-diS_OxRdtase_dimer"/>
</dbReference>
<keyword evidence="6" id="KW-0676">Redox-active center</keyword>
<gene>
    <name evidence="8" type="ORF">HCT14_01500</name>
</gene>
<comment type="cofactor">
    <cofactor evidence="1">
        <name>FAD</name>
        <dbReference type="ChEBI" id="CHEBI:57692"/>
    </cofactor>
</comment>
<dbReference type="EMBL" id="JAATLJ010000001">
    <property type="protein sequence ID" value="NIZ40190.1"/>
    <property type="molecule type" value="Genomic_DNA"/>
</dbReference>
<sequence length="551" mass="60711">MKKRVLVVGGVAGGATAVARLRRLDEEAEIILFERDPYVSFANCGLPYYIGGTITERDKLLLQTPESFKNRFNIDVRVHSKVTAVDAEKKEITVTKSDGTTYTESYTHLILSPGAKPFVPPIKGIDMPRILSLRNVPDTDRIKEMVDLQTTKDVVVIGGGFIGIEMAENLIDIGMQTHLVEAAPHILAPFDSEISTMLEDELTKHGVQLHLGKKAVEFAEKEDRVTIHFESGETIDADLVILSIGVQPDTQFLADSGIKLDERGRIITNEYLETNYPNVYALGDAIMVENHVLGGKSHIPLAGPANRQGRIVANNITLKQKERFNPVLGSSILKIFDLAAASTGSNERSLIQAGTPYQPIYIHPNSHATYYPGATSLTIKLLYHPETHLVLGAQAIGENSVDKFIDVIAMAMHFKATVYDLAEAELTYAPPYSSAKSPVNMAGFVARNIIEGLMPHARFEEALNLDLNKQILLDVRDDAEVKALKLNHSVHISVNELRHGRESELDKSKEILVYCAVGVRGYIATRYLLSKGFKVRNIMGGMKLASGYNIK</sequence>
<evidence type="ECO:0000313" key="9">
    <source>
        <dbReference type="Proteomes" id="UP000711995"/>
    </source>
</evidence>
<keyword evidence="4" id="KW-0274">FAD</keyword>
<evidence type="ECO:0000256" key="5">
    <source>
        <dbReference type="ARBA" id="ARBA00023002"/>
    </source>
</evidence>
<dbReference type="PRINTS" id="PR00411">
    <property type="entry name" value="PNDRDTASEI"/>
</dbReference>
<dbReference type="InterPro" id="IPR050260">
    <property type="entry name" value="FAD-bd_OxRdtase"/>
</dbReference>
<dbReference type="SUPFAM" id="SSF55424">
    <property type="entry name" value="FAD/NAD-linked reductases, dimerisation (C-terminal) domain"/>
    <property type="match status" value="1"/>
</dbReference>
<evidence type="ECO:0000256" key="1">
    <source>
        <dbReference type="ARBA" id="ARBA00001974"/>
    </source>
</evidence>
<dbReference type="SUPFAM" id="SSF52821">
    <property type="entry name" value="Rhodanese/Cell cycle control phosphatase"/>
    <property type="match status" value="1"/>
</dbReference>
<dbReference type="Proteomes" id="UP000711995">
    <property type="component" value="Unassembled WGS sequence"/>
</dbReference>
<dbReference type="Gene3D" id="3.50.50.60">
    <property type="entry name" value="FAD/NAD(P)-binding domain"/>
    <property type="match status" value="2"/>
</dbReference>
<keyword evidence="9" id="KW-1185">Reference proteome</keyword>
<dbReference type="AlphaFoldDB" id="A0A968G7U3"/>
<dbReference type="Pfam" id="PF00581">
    <property type="entry name" value="Rhodanese"/>
    <property type="match status" value="1"/>
</dbReference>
<dbReference type="InterPro" id="IPR036188">
    <property type="entry name" value="FAD/NAD-bd_sf"/>
</dbReference>
<evidence type="ECO:0000256" key="6">
    <source>
        <dbReference type="ARBA" id="ARBA00023284"/>
    </source>
</evidence>
<dbReference type="GO" id="GO:0016491">
    <property type="term" value="F:oxidoreductase activity"/>
    <property type="evidence" value="ECO:0007669"/>
    <property type="project" value="UniProtKB-KW"/>
</dbReference>
<keyword evidence="3" id="KW-0285">Flavoprotein</keyword>
<dbReference type="InterPro" id="IPR023753">
    <property type="entry name" value="FAD/NAD-binding_dom"/>
</dbReference>
<organism evidence="8 9">
    <name type="scientific">Entomospira entomophila</name>
    <dbReference type="NCBI Taxonomy" id="2719988"/>
    <lineage>
        <taxon>Bacteria</taxon>
        <taxon>Pseudomonadati</taxon>
        <taxon>Spirochaetota</taxon>
        <taxon>Spirochaetia</taxon>
        <taxon>Spirochaetales</taxon>
        <taxon>Spirochaetaceae</taxon>
        <taxon>Entomospira</taxon>
    </lineage>
</organism>
<dbReference type="PROSITE" id="PS50206">
    <property type="entry name" value="RHODANESE_3"/>
    <property type="match status" value="1"/>
</dbReference>
<evidence type="ECO:0000313" key="8">
    <source>
        <dbReference type="EMBL" id="NIZ40190.1"/>
    </source>
</evidence>
<proteinExistence type="inferred from homology"/>
<dbReference type="Pfam" id="PF02852">
    <property type="entry name" value="Pyr_redox_dim"/>
    <property type="match status" value="1"/>
</dbReference>
<dbReference type="PANTHER" id="PTHR43429">
    <property type="entry name" value="PYRIDINE NUCLEOTIDE-DISULFIDE OXIDOREDUCTASE DOMAIN-CONTAINING"/>
    <property type="match status" value="1"/>
</dbReference>
<protein>
    <submittedName>
        <fullName evidence="8">FAD-dependent oxidoreductase</fullName>
    </submittedName>
</protein>
<dbReference type="InterPro" id="IPR016156">
    <property type="entry name" value="FAD/NAD-linked_Rdtase_dimer_sf"/>
</dbReference>
<accession>A0A968G7U3</accession>
<feature type="domain" description="Rhodanese" evidence="7">
    <location>
        <begin position="466"/>
        <end position="546"/>
    </location>
</feature>
<dbReference type="PANTHER" id="PTHR43429:SF1">
    <property type="entry name" value="NAD(P)H SULFUR OXIDOREDUCTASE (COA-DEPENDENT)"/>
    <property type="match status" value="1"/>
</dbReference>